<gene>
    <name evidence="1" type="ORF">DFJ69_5948</name>
</gene>
<accession>A0A3D9SWS9</accession>
<evidence type="ECO:0000313" key="1">
    <source>
        <dbReference type="EMBL" id="REF00413.1"/>
    </source>
</evidence>
<keyword evidence="2" id="KW-1185">Reference proteome</keyword>
<dbReference type="EMBL" id="QTTT01000001">
    <property type="protein sequence ID" value="REF00413.1"/>
    <property type="molecule type" value="Genomic_DNA"/>
</dbReference>
<protein>
    <submittedName>
        <fullName evidence="1">Uncharacterized protein</fullName>
    </submittedName>
</protein>
<dbReference type="AlphaFoldDB" id="A0A3D9SWS9"/>
<proteinExistence type="predicted"/>
<organism evidence="1 2">
    <name type="scientific">Thermomonospora umbrina</name>
    <dbReference type="NCBI Taxonomy" id="111806"/>
    <lineage>
        <taxon>Bacteria</taxon>
        <taxon>Bacillati</taxon>
        <taxon>Actinomycetota</taxon>
        <taxon>Actinomycetes</taxon>
        <taxon>Streptosporangiales</taxon>
        <taxon>Thermomonosporaceae</taxon>
        <taxon>Thermomonospora</taxon>
    </lineage>
</organism>
<sequence length="58" mass="6614">MRSAALTVLLALAYLTIVTPVGVVSRLVHDPLHRRWNKETGTHWHLIKEPQPPRNDHA</sequence>
<evidence type="ECO:0000313" key="2">
    <source>
        <dbReference type="Proteomes" id="UP000256661"/>
    </source>
</evidence>
<dbReference type="Proteomes" id="UP000256661">
    <property type="component" value="Unassembled WGS sequence"/>
</dbReference>
<dbReference type="RefSeq" id="WP_170177827.1">
    <property type="nucleotide sequence ID" value="NZ_QTTT01000001.1"/>
</dbReference>
<reference evidence="1 2" key="1">
    <citation type="submission" date="2018-08" db="EMBL/GenBank/DDBJ databases">
        <title>Sequencing the genomes of 1000 actinobacteria strains.</title>
        <authorList>
            <person name="Klenk H.-P."/>
        </authorList>
    </citation>
    <scope>NUCLEOTIDE SEQUENCE [LARGE SCALE GENOMIC DNA]</scope>
    <source>
        <strain evidence="1 2">DSM 43927</strain>
    </source>
</reference>
<comment type="caution">
    <text evidence="1">The sequence shown here is derived from an EMBL/GenBank/DDBJ whole genome shotgun (WGS) entry which is preliminary data.</text>
</comment>
<name>A0A3D9SWS9_9ACTN</name>